<dbReference type="PANTHER" id="PTHR46821:SF4">
    <property type="entry name" value="OS08G0275200 PROTEIN"/>
    <property type="match status" value="1"/>
</dbReference>
<evidence type="ECO:0000256" key="6">
    <source>
        <dbReference type="SAM" id="Phobius"/>
    </source>
</evidence>
<keyword evidence="2 5" id="KW-0547">Nucleotide-binding</keyword>
<dbReference type="Gene3D" id="3.30.200.20">
    <property type="entry name" value="Phosphorylase Kinase, domain 1"/>
    <property type="match status" value="1"/>
</dbReference>
<dbReference type="SUPFAM" id="SSF56112">
    <property type="entry name" value="Protein kinase-like (PK-like)"/>
    <property type="match status" value="1"/>
</dbReference>
<keyword evidence="6" id="KW-1133">Transmembrane helix</keyword>
<dbReference type="Proteomes" id="UP000639772">
    <property type="component" value="Chromosome 1"/>
</dbReference>
<evidence type="ECO:0000256" key="1">
    <source>
        <dbReference type="ARBA" id="ARBA00022679"/>
    </source>
</evidence>
<feature type="domain" description="Protein kinase" evidence="7">
    <location>
        <begin position="79"/>
        <end position="643"/>
    </location>
</feature>
<dbReference type="InterPro" id="IPR011009">
    <property type="entry name" value="Kinase-like_dom_sf"/>
</dbReference>
<dbReference type="InterPro" id="IPR008271">
    <property type="entry name" value="Ser/Thr_kinase_AS"/>
</dbReference>
<dbReference type="GO" id="GO:0004672">
    <property type="term" value="F:protein kinase activity"/>
    <property type="evidence" value="ECO:0007669"/>
    <property type="project" value="InterPro"/>
</dbReference>
<keyword evidence="6" id="KW-0472">Membrane</keyword>
<proteinExistence type="predicted"/>
<evidence type="ECO:0000256" key="4">
    <source>
        <dbReference type="ARBA" id="ARBA00022840"/>
    </source>
</evidence>
<dbReference type="InterPro" id="IPR000719">
    <property type="entry name" value="Prot_kinase_dom"/>
</dbReference>
<feature type="binding site" evidence="5">
    <location>
        <position position="107"/>
    </location>
    <ligand>
        <name>ATP</name>
        <dbReference type="ChEBI" id="CHEBI:30616"/>
    </ligand>
</feature>
<reference evidence="8 9" key="1">
    <citation type="journal article" date="2020" name="Nat. Food">
        <title>A phased Vanilla planifolia genome enables genetic improvement of flavour and production.</title>
        <authorList>
            <person name="Hasing T."/>
            <person name="Tang H."/>
            <person name="Brym M."/>
            <person name="Khazi F."/>
            <person name="Huang T."/>
            <person name="Chambers A.H."/>
        </authorList>
    </citation>
    <scope>NUCLEOTIDE SEQUENCE [LARGE SCALE GENOMIC DNA]</scope>
    <source>
        <tissue evidence="8">Leaf</tissue>
    </source>
</reference>
<dbReference type="PANTHER" id="PTHR46821">
    <property type="entry name" value="OS07G0586332 PROTEIN"/>
    <property type="match status" value="1"/>
</dbReference>
<keyword evidence="6" id="KW-0812">Transmembrane</keyword>
<name>A0A835VLF9_VANPL</name>
<dbReference type="EMBL" id="JADCNM010000001">
    <property type="protein sequence ID" value="KAG0503317.1"/>
    <property type="molecule type" value="Genomic_DNA"/>
</dbReference>
<protein>
    <recommendedName>
        <fullName evidence="7">Protein kinase domain-containing protein</fullName>
    </recommendedName>
</protein>
<keyword evidence="3" id="KW-0418">Kinase</keyword>
<keyword evidence="4 5" id="KW-0067">ATP-binding</keyword>
<evidence type="ECO:0000256" key="2">
    <source>
        <dbReference type="ARBA" id="ARBA00022741"/>
    </source>
</evidence>
<dbReference type="GO" id="GO:0005524">
    <property type="term" value="F:ATP binding"/>
    <property type="evidence" value="ECO:0007669"/>
    <property type="project" value="UniProtKB-UniRule"/>
</dbReference>
<organism evidence="8 9">
    <name type="scientific">Vanilla planifolia</name>
    <name type="common">Vanilla</name>
    <dbReference type="NCBI Taxonomy" id="51239"/>
    <lineage>
        <taxon>Eukaryota</taxon>
        <taxon>Viridiplantae</taxon>
        <taxon>Streptophyta</taxon>
        <taxon>Embryophyta</taxon>
        <taxon>Tracheophyta</taxon>
        <taxon>Spermatophyta</taxon>
        <taxon>Magnoliopsida</taxon>
        <taxon>Liliopsida</taxon>
        <taxon>Asparagales</taxon>
        <taxon>Orchidaceae</taxon>
        <taxon>Vanilloideae</taxon>
        <taxon>Vanilleae</taxon>
        <taxon>Vanilla</taxon>
    </lineage>
</organism>
<comment type="caution">
    <text evidence="8">The sequence shown here is derived from an EMBL/GenBank/DDBJ whole genome shotgun (WGS) entry which is preliminary data.</text>
</comment>
<evidence type="ECO:0000256" key="3">
    <source>
        <dbReference type="ARBA" id="ARBA00022777"/>
    </source>
</evidence>
<dbReference type="PROSITE" id="PS50011">
    <property type="entry name" value="PROTEIN_KINASE_DOM"/>
    <property type="match status" value="1"/>
</dbReference>
<keyword evidence="1" id="KW-0808">Transferase</keyword>
<dbReference type="PROSITE" id="PS00107">
    <property type="entry name" value="PROTEIN_KINASE_ATP"/>
    <property type="match status" value="1"/>
</dbReference>
<dbReference type="PROSITE" id="PS00108">
    <property type="entry name" value="PROTEIN_KINASE_ST"/>
    <property type="match status" value="1"/>
</dbReference>
<evidence type="ECO:0000256" key="5">
    <source>
        <dbReference type="PROSITE-ProRule" id="PRU10141"/>
    </source>
</evidence>
<evidence type="ECO:0000313" key="9">
    <source>
        <dbReference type="Proteomes" id="UP000639772"/>
    </source>
</evidence>
<evidence type="ECO:0000259" key="7">
    <source>
        <dbReference type="PROSITE" id="PS50011"/>
    </source>
</evidence>
<gene>
    <name evidence="8" type="ORF">HPP92_003389</name>
</gene>
<accession>A0A835VLF9</accession>
<dbReference type="Pfam" id="PF00069">
    <property type="entry name" value="Pkinase"/>
    <property type="match status" value="1"/>
</dbReference>
<feature type="transmembrane region" description="Helical" evidence="6">
    <location>
        <begin position="20"/>
        <end position="43"/>
    </location>
</feature>
<dbReference type="SMART" id="SM00220">
    <property type="entry name" value="S_TKc"/>
    <property type="match status" value="1"/>
</dbReference>
<dbReference type="InterPro" id="IPR017441">
    <property type="entry name" value="Protein_kinase_ATP_BS"/>
</dbReference>
<evidence type="ECO:0000313" key="8">
    <source>
        <dbReference type="EMBL" id="KAG0503317.1"/>
    </source>
</evidence>
<dbReference type="OrthoDB" id="4062651at2759"/>
<dbReference type="Gene3D" id="1.10.510.10">
    <property type="entry name" value="Transferase(Phosphotransferase) domain 1"/>
    <property type="match status" value="2"/>
</dbReference>
<sequence length="697" mass="78079">MTSRSLLSPTSAQHRRHAHAMLLVAAVALPASIFILFVFFFLYCHFSNHRMSNLPFESLLPSRLRRFSYSDLFAATAGFDPSRSLGRGASAAVFRGILADGKSVAVKRLDLSPSLSAPSFVDREFQNELQMLANLPYSPFVVSLLGYCFEGSNRRLLVYEYMSNGSLQDGLFGPRHSHIDWNQRYRIIIDIAQALAFLHHHCDPPVIHGDIKPSNILLGPDFQAKISDFGLSRMKTEAAASPAAEIFSQELSPSQELFSGSPQLDFSLTVRASSSNSYMNREKVNPVGVYAVESPVGKESSLLSRCDELGCVDRNKELGGNATLGDGSLEASRVWVKDWWWKQDGNSELGSKDYVREWIGSQICSSKDPVWEDDRRISPEFRNSSVLLRLEDGNLGEAPFGNSLQDDYECEQEKRHSLKVAPGCSNKDRKMKEWWKEEYFAEISKKGNRHNRRKLFKSSSGSHMRKNSNSVEYDDCRGCTDSTAAIRPGEVWKSKKKKSRSVSNETNSGDLFSKELSSTTSMRGTVCYVAPECRGCGHLMEKADIYSFGVLILVIISGRRPLHVLQSPMKLDKANLICWCRQLAHTGNLLDIVDEKLNNSYNKYEVILCINLALLCLQRMPDLRPESVDIVKILKGEMGLPVIPFEASPSPTSKHFSRSKRRVSNDAEQPFSFFSTISGSVETTATAYGLACLFFYF</sequence>
<dbReference type="InterPro" id="IPR044576">
    <property type="entry name" value="At4g25390-like"/>
</dbReference>
<dbReference type="AlphaFoldDB" id="A0A835VLF9"/>